<dbReference type="PIRSF" id="PIRSF000216">
    <property type="entry name" value="NADH_DH_24kDa"/>
    <property type="match status" value="1"/>
</dbReference>
<comment type="cofactor">
    <cofactor evidence="7">
        <name>[2Fe-2S] cluster</name>
        <dbReference type="ChEBI" id="CHEBI:190135"/>
    </cofactor>
    <text evidence="7">Binds 1 [2Fe-2S] cluster.</text>
</comment>
<proteinExistence type="inferred from homology"/>
<gene>
    <name evidence="8" type="ORF">H8E19_01100</name>
</gene>
<evidence type="ECO:0000313" key="9">
    <source>
        <dbReference type="Proteomes" id="UP000650524"/>
    </source>
</evidence>
<comment type="caution">
    <text evidence="8">The sequence shown here is derived from an EMBL/GenBank/DDBJ whole genome shotgun (WGS) entry which is preliminary data.</text>
</comment>
<feature type="binding site" evidence="7">
    <location>
        <position position="121"/>
    </location>
    <ligand>
        <name>[2Fe-2S] cluster</name>
        <dbReference type="ChEBI" id="CHEBI:190135"/>
    </ligand>
</feature>
<dbReference type="PROSITE" id="PS01099">
    <property type="entry name" value="COMPLEX1_24K"/>
    <property type="match status" value="1"/>
</dbReference>
<reference evidence="8 9" key="1">
    <citation type="submission" date="2020-08" db="EMBL/GenBank/DDBJ databases">
        <title>Bridging the membrane lipid divide: bacteria of the FCB group superphylum have the potential to synthesize archaeal ether lipids.</title>
        <authorList>
            <person name="Villanueva L."/>
            <person name="Von Meijenfeldt F.A.B."/>
            <person name="Westbye A.B."/>
            <person name="Yadav S."/>
            <person name="Hopmans E.C."/>
            <person name="Dutilh B.E."/>
            <person name="Sinninghe Damste J.S."/>
        </authorList>
    </citation>
    <scope>NUCLEOTIDE SEQUENCE [LARGE SCALE GENOMIC DNA]</scope>
    <source>
        <strain evidence="8">NIOZ-UU27</strain>
    </source>
</reference>
<comment type="similarity">
    <text evidence="1">Belongs to the complex I 24 kDa subunit family.</text>
</comment>
<evidence type="ECO:0000256" key="1">
    <source>
        <dbReference type="ARBA" id="ARBA00010643"/>
    </source>
</evidence>
<dbReference type="GO" id="GO:0046872">
    <property type="term" value="F:metal ion binding"/>
    <property type="evidence" value="ECO:0007669"/>
    <property type="project" value="UniProtKB-KW"/>
</dbReference>
<evidence type="ECO:0000256" key="5">
    <source>
        <dbReference type="ARBA" id="ARBA00023014"/>
    </source>
</evidence>
<dbReference type="GO" id="GO:0051537">
    <property type="term" value="F:2 iron, 2 sulfur cluster binding"/>
    <property type="evidence" value="ECO:0007669"/>
    <property type="project" value="UniProtKB-KW"/>
</dbReference>
<organism evidence="8 9">
    <name type="scientific">Candidatus Desulfacyla euxinica</name>
    <dbReference type="NCBI Taxonomy" id="2841693"/>
    <lineage>
        <taxon>Bacteria</taxon>
        <taxon>Deltaproteobacteria</taxon>
        <taxon>Candidatus Desulfacyla</taxon>
    </lineage>
</organism>
<dbReference type="Gene3D" id="3.40.30.10">
    <property type="entry name" value="Glutaredoxin"/>
    <property type="match status" value="1"/>
</dbReference>
<dbReference type="InterPro" id="IPR042128">
    <property type="entry name" value="NuoE_dom"/>
</dbReference>
<feature type="binding site" evidence="7">
    <location>
        <position position="76"/>
    </location>
    <ligand>
        <name>[2Fe-2S] cluster</name>
        <dbReference type="ChEBI" id="CHEBI:190135"/>
    </ligand>
</feature>
<dbReference type="Gene3D" id="1.10.10.1590">
    <property type="entry name" value="NADH-quinone oxidoreductase subunit E"/>
    <property type="match status" value="1"/>
</dbReference>
<dbReference type="InterPro" id="IPR028431">
    <property type="entry name" value="NADP_DH_HndA-like"/>
</dbReference>
<dbReference type="CDD" id="cd03064">
    <property type="entry name" value="TRX_Fd_NuoE"/>
    <property type="match status" value="1"/>
</dbReference>
<dbReference type="PANTHER" id="PTHR43342:SF1">
    <property type="entry name" value="BIFURCATING [FEFE] HYDROGENASE GAMMA SUBUNIT"/>
    <property type="match status" value="1"/>
</dbReference>
<evidence type="ECO:0000256" key="2">
    <source>
        <dbReference type="ARBA" id="ARBA00022714"/>
    </source>
</evidence>
<dbReference type="InterPro" id="IPR036249">
    <property type="entry name" value="Thioredoxin-like_sf"/>
</dbReference>
<evidence type="ECO:0000313" key="8">
    <source>
        <dbReference type="EMBL" id="MBC8175973.1"/>
    </source>
</evidence>
<dbReference type="Proteomes" id="UP000650524">
    <property type="component" value="Unassembled WGS sequence"/>
</dbReference>
<keyword evidence="5 7" id="KW-0411">Iron-sulfur</keyword>
<evidence type="ECO:0000256" key="6">
    <source>
        <dbReference type="ARBA" id="ARBA00034078"/>
    </source>
</evidence>
<dbReference type="PANTHER" id="PTHR43342">
    <property type="entry name" value="NADH-QUINONE OXIDOREDUCTASE, E SUBUNIT"/>
    <property type="match status" value="1"/>
</dbReference>
<dbReference type="Pfam" id="PF01257">
    <property type="entry name" value="2Fe-2S_thioredx"/>
    <property type="match status" value="1"/>
</dbReference>
<comment type="cofactor">
    <cofactor evidence="6">
        <name>[2Fe-2S] cluster</name>
        <dbReference type="ChEBI" id="CHEBI:190135"/>
    </cofactor>
</comment>
<accession>A0A8J6T752</accession>
<dbReference type="AlphaFoldDB" id="A0A8J6T752"/>
<dbReference type="GO" id="GO:0016491">
    <property type="term" value="F:oxidoreductase activity"/>
    <property type="evidence" value="ECO:0007669"/>
    <property type="project" value="InterPro"/>
</dbReference>
<evidence type="ECO:0000256" key="4">
    <source>
        <dbReference type="ARBA" id="ARBA00023004"/>
    </source>
</evidence>
<dbReference type="InterPro" id="IPR041921">
    <property type="entry name" value="NuoE_N"/>
</dbReference>
<feature type="binding site" evidence="7">
    <location>
        <position position="81"/>
    </location>
    <ligand>
        <name>[2Fe-2S] cluster</name>
        <dbReference type="ChEBI" id="CHEBI:190135"/>
    </ligand>
</feature>
<protein>
    <submittedName>
        <fullName evidence="8">NAD(P)H-dependent oxidoreductase subunit E</fullName>
    </submittedName>
</protein>
<keyword evidence="4 7" id="KW-0408">Iron</keyword>
<dbReference type="EMBL" id="JACNJD010000063">
    <property type="protein sequence ID" value="MBC8175973.1"/>
    <property type="molecule type" value="Genomic_DNA"/>
</dbReference>
<keyword evidence="2 7" id="KW-0001">2Fe-2S</keyword>
<sequence>MDNHKIDKIIDKHNGEASSLIQVLLGIQSENHWLPNEALKRVSEKLRVPLTRIQHIVTFYKAFSLVPKGRHEVHICMGTACHVRGATRVLDTVQDLTGIKPGETDLDLKFSLDTVNCLGCCALGPVMEVDGKTHGKMSPVQTADVLKNYK</sequence>
<name>A0A8J6T752_9DELT</name>
<evidence type="ECO:0000256" key="3">
    <source>
        <dbReference type="ARBA" id="ARBA00022723"/>
    </source>
</evidence>
<dbReference type="InterPro" id="IPR002023">
    <property type="entry name" value="NuoE-like"/>
</dbReference>
<keyword evidence="3 7" id="KW-0479">Metal-binding</keyword>
<dbReference type="SUPFAM" id="SSF52833">
    <property type="entry name" value="Thioredoxin-like"/>
    <property type="match status" value="1"/>
</dbReference>
<feature type="binding site" evidence="7">
    <location>
        <position position="117"/>
    </location>
    <ligand>
        <name>[2Fe-2S] cluster</name>
        <dbReference type="ChEBI" id="CHEBI:190135"/>
    </ligand>
</feature>
<evidence type="ECO:0000256" key="7">
    <source>
        <dbReference type="PIRSR" id="PIRSR000216-1"/>
    </source>
</evidence>